<dbReference type="PANTHER" id="PTHR11782">
    <property type="entry name" value="ADENOSINE/GUANOSINE DIPHOSPHATASE"/>
    <property type="match status" value="1"/>
</dbReference>
<organism evidence="6 7">
    <name type="scientific">Branchiostoma belcheri</name>
    <name type="common">Amphioxus</name>
    <dbReference type="NCBI Taxonomy" id="7741"/>
    <lineage>
        <taxon>Eukaryota</taxon>
        <taxon>Metazoa</taxon>
        <taxon>Chordata</taxon>
        <taxon>Cephalochordata</taxon>
        <taxon>Leptocardii</taxon>
        <taxon>Amphioxiformes</taxon>
        <taxon>Branchiostomatidae</taxon>
        <taxon>Branchiostoma</taxon>
    </lineage>
</organism>
<feature type="binding site" evidence="4">
    <location>
        <begin position="197"/>
        <end position="201"/>
    </location>
    <ligand>
        <name>ATP</name>
        <dbReference type="ChEBI" id="CHEBI:30616"/>
    </ligand>
</feature>
<evidence type="ECO:0000313" key="6">
    <source>
        <dbReference type="Proteomes" id="UP000515135"/>
    </source>
</evidence>
<dbReference type="GO" id="GO:0045134">
    <property type="term" value="F:UDP phosphatase activity"/>
    <property type="evidence" value="ECO:0007669"/>
    <property type="project" value="TreeGrafter"/>
</dbReference>
<dbReference type="Gene3D" id="3.30.420.40">
    <property type="match status" value="1"/>
</dbReference>
<feature type="active site" description="Proton acceptor" evidence="3">
    <location>
        <position position="166"/>
    </location>
</feature>
<keyword evidence="4" id="KW-0067">ATP-binding</keyword>
<protein>
    <submittedName>
        <fullName evidence="7">LOW QUALITY PROTEIN: ectonucleoside triphosphate diphosphohydrolase 1-like</fullName>
    </submittedName>
</protein>
<keyword evidence="6" id="KW-1185">Reference proteome</keyword>
<sequence>MLPELRLCFVLSAFLGGVVVVSSARVRRDSRNYRYGVIFDAGSSSTKLHVYRWDQSRLPTKTADLTELKLSGTSKVRPGISSFVSNPVLVKPSLILLLYSAAAVVPKELQSSTPVYLKATAGMRLLKPADVVDTIFDQIDDLFLDSTLNPFKFKRGWAKVISGEEEGVFGWISVNFLRGVFDSNRDTTTYGALDMGGASTQITFLPEGQIFANLFPLYIAGRRYDLYTNSFLKFGLNQF</sequence>
<feature type="chain" id="PRO_5027715497" evidence="5">
    <location>
        <begin position="24"/>
        <end position="239"/>
    </location>
</feature>
<evidence type="ECO:0000313" key="7">
    <source>
        <dbReference type="RefSeq" id="XP_019619721.1"/>
    </source>
</evidence>
<dbReference type="KEGG" id="bbel:109466440"/>
<dbReference type="RefSeq" id="XP_019619721.1">
    <property type="nucleotide sequence ID" value="XM_019764162.1"/>
</dbReference>
<comment type="similarity">
    <text evidence="1">Belongs to the GDA1/CD39 NTPase family.</text>
</comment>
<dbReference type="Proteomes" id="UP000515135">
    <property type="component" value="Unplaced"/>
</dbReference>
<gene>
    <name evidence="7" type="primary">LOC109466440</name>
</gene>
<dbReference type="CDD" id="cd24003">
    <property type="entry name" value="ASKHA_NBD_GDA1_CD39_NTPase"/>
    <property type="match status" value="1"/>
</dbReference>
<evidence type="ECO:0000256" key="3">
    <source>
        <dbReference type="PIRSR" id="PIRSR600407-1"/>
    </source>
</evidence>
<dbReference type="Pfam" id="PF01150">
    <property type="entry name" value="GDA1_CD39"/>
    <property type="match status" value="1"/>
</dbReference>
<reference evidence="7" key="1">
    <citation type="submission" date="2025-08" db="UniProtKB">
        <authorList>
            <consortium name="RefSeq"/>
        </authorList>
    </citation>
    <scope>IDENTIFICATION</scope>
    <source>
        <tissue evidence="7">Gonad</tissue>
    </source>
</reference>
<dbReference type="GO" id="GO:0004382">
    <property type="term" value="F:GDP phosphatase activity"/>
    <property type="evidence" value="ECO:0007669"/>
    <property type="project" value="TreeGrafter"/>
</dbReference>
<name>A0A6P4YR56_BRABE</name>
<dbReference type="GO" id="GO:0005886">
    <property type="term" value="C:plasma membrane"/>
    <property type="evidence" value="ECO:0007669"/>
    <property type="project" value="TreeGrafter"/>
</dbReference>
<keyword evidence="4" id="KW-0547">Nucleotide-binding</keyword>
<evidence type="ECO:0000256" key="2">
    <source>
        <dbReference type="ARBA" id="ARBA00022801"/>
    </source>
</evidence>
<dbReference type="GeneID" id="109466440"/>
<evidence type="ECO:0000256" key="5">
    <source>
        <dbReference type="SAM" id="SignalP"/>
    </source>
</evidence>
<evidence type="ECO:0000256" key="4">
    <source>
        <dbReference type="PIRSR" id="PIRSR600407-2"/>
    </source>
</evidence>
<feature type="signal peptide" evidence="5">
    <location>
        <begin position="1"/>
        <end position="23"/>
    </location>
</feature>
<evidence type="ECO:0000256" key="1">
    <source>
        <dbReference type="ARBA" id="ARBA00009283"/>
    </source>
</evidence>
<dbReference type="GO" id="GO:0017111">
    <property type="term" value="F:ribonucleoside triphosphate phosphatase activity"/>
    <property type="evidence" value="ECO:0007669"/>
    <property type="project" value="TreeGrafter"/>
</dbReference>
<dbReference type="AlphaFoldDB" id="A0A6P4YR56"/>
<dbReference type="InterPro" id="IPR000407">
    <property type="entry name" value="GDA1_CD39_NTPase"/>
</dbReference>
<accession>A0A6P4YR56</accession>
<dbReference type="GO" id="GO:0009134">
    <property type="term" value="P:nucleoside diphosphate catabolic process"/>
    <property type="evidence" value="ECO:0007669"/>
    <property type="project" value="TreeGrafter"/>
</dbReference>
<dbReference type="OrthoDB" id="6372431at2759"/>
<keyword evidence="5" id="KW-0732">Signal</keyword>
<proteinExistence type="inferred from homology"/>
<dbReference type="GO" id="GO:0005524">
    <property type="term" value="F:ATP binding"/>
    <property type="evidence" value="ECO:0007669"/>
    <property type="project" value="UniProtKB-KW"/>
</dbReference>
<dbReference type="PANTHER" id="PTHR11782:SF83">
    <property type="entry name" value="GUANOSINE-DIPHOSPHATASE"/>
    <property type="match status" value="1"/>
</dbReference>
<dbReference type="Gene3D" id="3.30.420.150">
    <property type="entry name" value="Exopolyphosphatase. Domain 2"/>
    <property type="match status" value="1"/>
</dbReference>
<keyword evidence="2" id="KW-0378">Hydrolase</keyword>